<dbReference type="PANTHER" id="PTHR43736:SF1">
    <property type="entry name" value="DIHYDRONEOPTERIN TRIPHOSPHATE DIPHOSPHATASE"/>
    <property type="match status" value="1"/>
</dbReference>
<reference evidence="3 4" key="2">
    <citation type="journal article" date="2008" name="Int. J. Syst. Evol. Microbiol.">
        <title>Methanocella paludicola gen. nov., sp. nov., a methane-producing archaeon, the first isolate of the lineage 'Rice Cluster I', and proposal of the new archaeal order Methanocellales ord. nov.</title>
        <authorList>
            <person name="Sakai S."/>
            <person name="Imachi H."/>
            <person name="Hanada S."/>
            <person name="Ohashi A."/>
            <person name="Harada H."/>
            <person name="Kamagata Y."/>
        </authorList>
    </citation>
    <scope>NUCLEOTIDE SEQUENCE [LARGE SCALE GENOMIC DNA]</scope>
    <source>
        <strain evidence="4">DSM 17711 / JCM 13418 / NBRC 101707 / SANAE</strain>
    </source>
</reference>
<dbReference type="Pfam" id="PF00293">
    <property type="entry name" value="NUDIX"/>
    <property type="match status" value="1"/>
</dbReference>
<reference evidence="3 4" key="1">
    <citation type="journal article" date="2007" name="Appl. Environ. Microbiol.">
        <title>Isolation of key methanogens for global methane emission from rice paddy fields: a novel isolate affiliated with the clone cluster rice cluster I.</title>
        <authorList>
            <person name="Sakai S."/>
            <person name="Imachi H."/>
            <person name="Sekiguchi Y."/>
            <person name="Ohashi A."/>
            <person name="Harada H."/>
            <person name="Kamagata Y."/>
        </authorList>
    </citation>
    <scope>NUCLEOTIDE SEQUENCE [LARGE SCALE GENOMIC DNA]</scope>
    <source>
        <strain evidence="4">DSM 17711 / JCM 13418 / NBRC 101707 / SANAE</strain>
    </source>
</reference>
<name>D1YZU6_METPS</name>
<organism evidence="3 4">
    <name type="scientific">Methanocella paludicola (strain DSM 17711 / JCM 13418 / NBRC 101707 / SANAE)</name>
    <dbReference type="NCBI Taxonomy" id="304371"/>
    <lineage>
        <taxon>Archaea</taxon>
        <taxon>Methanobacteriati</taxon>
        <taxon>Methanobacteriota</taxon>
        <taxon>Stenosarchaea group</taxon>
        <taxon>Methanomicrobia</taxon>
        <taxon>Methanocellales</taxon>
        <taxon>Methanocellaceae</taxon>
        <taxon>Methanocella</taxon>
    </lineage>
</organism>
<keyword evidence="4" id="KW-1185">Reference proteome</keyword>
<protein>
    <submittedName>
        <fullName evidence="3">NUDIX hydrolase</fullName>
    </submittedName>
</protein>
<feature type="domain" description="Nudix hydrolase" evidence="2">
    <location>
        <begin position="4"/>
        <end position="135"/>
    </location>
</feature>
<dbReference type="eggNOG" id="arCOG01075">
    <property type="taxonomic scope" value="Archaea"/>
</dbReference>
<accession>D1YZU6</accession>
<sequence>MATHYIVGCGAVARDAEGRFLMVRQMGGYWKGLWIFPGGKLEIGETLEQCARREFAEETCSDINIKKLIGAYVSYDPDTEFEKQVVLVYFLGNSLSSEPRVGEGVTGIGWFTLSDIEAMEKNRQTPGIISTVAKDSIKL</sequence>
<dbReference type="GO" id="GO:0016787">
    <property type="term" value="F:hydrolase activity"/>
    <property type="evidence" value="ECO:0007669"/>
    <property type="project" value="UniProtKB-KW"/>
</dbReference>
<proteinExistence type="predicted"/>
<dbReference type="InterPro" id="IPR000086">
    <property type="entry name" value="NUDIX_hydrolase_dom"/>
</dbReference>
<dbReference type="GeneID" id="8681774"/>
<dbReference type="STRING" id="304371.MCP_1896"/>
<dbReference type="AlphaFoldDB" id="D1YZU6"/>
<gene>
    <name evidence="3" type="ordered locus">MCP_1896</name>
</gene>
<dbReference type="OrthoDB" id="40462at2157"/>
<dbReference type="InterPro" id="IPR015797">
    <property type="entry name" value="NUDIX_hydrolase-like_dom_sf"/>
</dbReference>
<dbReference type="Gene3D" id="3.90.79.10">
    <property type="entry name" value="Nucleoside Triphosphate Pyrophosphohydrolase"/>
    <property type="match status" value="1"/>
</dbReference>
<dbReference type="PANTHER" id="PTHR43736">
    <property type="entry name" value="ADP-RIBOSE PYROPHOSPHATASE"/>
    <property type="match status" value="1"/>
</dbReference>
<dbReference type="PROSITE" id="PS51462">
    <property type="entry name" value="NUDIX"/>
    <property type="match status" value="1"/>
</dbReference>
<dbReference type="KEGG" id="mpd:MCP_1896"/>
<dbReference type="InParanoid" id="D1YZU6"/>
<dbReference type="PRINTS" id="PR00502">
    <property type="entry name" value="NUDIXFAMILY"/>
</dbReference>
<dbReference type="RefSeq" id="WP_012900645.1">
    <property type="nucleotide sequence ID" value="NC_013665.1"/>
</dbReference>
<dbReference type="Proteomes" id="UP000001882">
    <property type="component" value="Chromosome"/>
</dbReference>
<evidence type="ECO:0000313" key="4">
    <source>
        <dbReference type="Proteomes" id="UP000001882"/>
    </source>
</evidence>
<evidence type="ECO:0000256" key="1">
    <source>
        <dbReference type="ARBA" id="ARBA00022801"/>
    </source>
</evidence>
<keyword evidence="1 3" id="KW-0378">Hydrolase</keyword>
<evidence type="ECO:0000313" key="3">
    <source>
        <dbReference type="EMBL" id="BAI61968.1"/>
    </source>
</evidence>
<dbReference type="SUPFAM" id="SSF55811">
    <property type="entry name" value="Nudix"/>
    <property type="match status" value="1"/>
</dbReference>
<evidence type="ECO:0000259" key="2">
    <source>
        <dbReference type="PROSITE" id="PS51462"/>
    </source>
</evidence>
<dbReference type="InterPro" id="IPR020476">
    <property type="entry name" value="Nudix_hydrolase"/>
</dbReference>
<reference evidence="4" key="3">
    <citation type="journal article" date="2011" name="PLoS ONE">
        <title>Genome sequence of a mesophilic hydrogenotrophic methanogen Methanocella paludicola, the first cultivated representative of the order Methanocellales.</title>
        <authorList>
            <person name="Sakai S."/>
            <person name="Takaki Y."/>
            <person name="Shimamura S."/>
            <person name="Sekine M."/>
            <person name="Tajima T."/>
            <person name="Kosugi H."/>
            <person name="Ichikawa N."/>
            <person name="Tasumi E."/>
            <person name="Hiraki A.T."/>
            <person name="Shimizu A."/>
            <person name="Kato Y."/>
            <person name="Nishiko R."/>
            <person name="Mori K."/>
            <person name="Fujita N."/>
            <person name="Imachi H."/>
            <person name="Takai K."/>
        </authorList>
    </citation>
    <scope>NUCLEOTIDE SEQUENCE [LARGE SCALE GENOMIC DNA]</scope>
    <source>
        <strain evidence="4">DSM 17711 / JCM 13418 / NBRC 101707 / SANAE</strain>
    </source>
</reference>
<dbReference type="EMBL" id="AP011532">
    <property type="protein sequence ID" value="BAI61968.1"/>
    <property type="molecule type" value="Genomic_DNA"/>
</dbReference>
<dbReference type="FunCoup" id="D1YZU6">
    <property type="interactions" value="12"/>
</dbReference>